<protein>
    <submittedName>
        <fullName evidence="1">Uncharacterized protein</fullName>
    </submittedName>
</protein>
<sequence length="61" mass="7118">MDEKKARAEMKTILKTVLKMLDMNYNETFTSGANVEICRKLVPELLNSLKPKYHPTYEQLT</sequence>
<reference evidence="1 2" key="1">
    <citation type="submission" date="2014-02" db="EMBL/GenBank/DDBJ databases">
        <title>Single nucleus genome sequencing reveals high similarity among nuclei of an endomycorrhizal fungus.</title>
        <authorList>
            <person name="Lin K."/>
            <person name="Geurts R."/>
            <person name="Zhang Z."/>
            <person name="Limpens E."/>
            <person name="Saunders D.G."/>
            <person name="Mu D."/>
            <person name="Pang E."/>
            <person name="Cao H."/>
            <person name="Cha H."/>
            <person name="Lin T."/>
            <person name="Zhou Q."/>
            <person name="Shang Y."/>
            <person name="Li Y."/>
            <person name="Ivanov S."/>
            <person name="Sharma T."/>
            <person name="Velzen R.V."/>
            <person name="Ruijter N.D."/>
            <person name="Aanen D.K."/>
            <person name="Win J."/>
            <person name="Kamoun S."/>
            <person name="Bisseling T."/>
            <person name="Huang S."/>
        </authorList>
    </citation>
    <scope>NUCLEOTIDE SEQUENCE [LARGE SCALE GENOMIC DNA]</scope>
    <source>
        <strain evidence="2">DAOM197198w</strain>
    </source>
</reference>
<keyword evidence="2" id="KW-1185">Reference proteome</keyword>
<dbReference type="HOGENOM" id="CLU_2923892_0_0_1"/>
<proteinExistence type="predicted"/>
<comment type="caution">
    <text evidence="1">The sequence shown here is derived from an EMBL/GenBank/DDBJ whole genome shotgun (WGS) entry which is preliminary data.</text>
</comment>
<accession>A0A015N324</accession>
<dbReference type="AlphaFoldDB" id="A0A015N324"/>
<evidence type="ECO:0000313" key="2">
    <source>
        <dbReference type="Proteomes" id="UP000022910"/>
    </source>
</evidence>
<gene>
    <name evidence="1" type="ORF">RirG_059450</name>
</gene>
<name>A0A015N324_RHIIW</name>
<organism evidence="1 2">
    <name type="scientific">Rhizophagus irregularis (strain DAOM 197198w)</name>
    <name type="common">Glomus intraradices</name>
    <dbReference type="NCBI Taxonomy" id="1432141"/>
    <lineage>
        <taxon>Eukaryota</taxon>
        <taxon>Fungi</taxon>
        <taxon>Fungi incertae sedis</taxon>
        <taxon>Mucoromycota</taxon>
        <taxon>Glomeromycotina</taxon>
        <taxon>Glomeromycetes</taxon>
        <taxon>Glomerales</taxon>
        <taxon>Glomeraceae</taxon>
        <taxon>Rhizophagus</taxon>
    </lineage>
</organism>
<dbReference type="Proteomes" id="UP000022910">
    <property type="component" value="Unassembled WGS sequence"/>
</dbReference>
<dbReference type="EMBL" id="JEMT01014412">
    <property type="protein sequence ID" value="EXX73533.1"/>
    <property type="molecule type" value="Genomic_DNA"/>
</dbReference>
<evidence type="ECO:0000313" key="1">
    <source>
        <dbReference type="EMBL" id="EXX73533.1"/>
    </source>
</evidence>